<dbReference type="GO" id="GO:0016020">
    <property type="term" value="C:membrane"/>
    <property type="evidence" value="ECO:0007669"/>
    <property type="project" value="UniProtKB-SubCell"/>
</dbReference>
<evidence type="ECO:0000256" key="4">
    <source>
        <dbReference type="ARBA" id="ARBA00022771"/>
    </source>
</evidence>
<reference evidence="12" key="1">
    <citation type="submission" date="2021-10" db="EMBL/GenBank/DDBJ databases">
        <title>Tropical sea cucumber genome reveals ecological adaptation and Cuvierian tubules defense mechanism.</title>
        <authorList>
            <person name="Chen T."/>
        </authorList>
    </citation>
    <scope>NUCLEOTIDE SEQUENCE</scope>
    <source>
        <strain evidence="12">Nanhai2018</strain>
        <tissue evidence="12">Muscle</tissue>
    </source>
</reference>
<evidence type="ECO:0000256" key="1">
    <source>
        <dbReference type="ARBA" id="ARBA00004167"/>
    </source>
</evidence>
<protein>
    <recommendedName>
        <fullName evidence="11">RING-type domain-containing protein</fullName>
    </recommendedName>
</protein>
<evidence type="ECO:0000256" key="8">
    <source>
        <dbReference type="PROSITE-ProRule" id="PRU00175"/>
    </source>
</evidence>
<comment type="subcellular location">
    <subcellularLocation>
        <location evidence="1">Membrane</location>
        <topology evidence="1">Single-pass membrane protein</topology>
    </subcellularLocation>
</comment>
<dbReference type="PROSITE" id="PS50089">
    <property type="entry name" value="ZF_RING_2"/>
    <property type="match status" value="1"/>
</dbReference>
<dbReference type="EMBL" id="JAIZAY010000015">
    <property type="protein sequence ID" value="KAJ8028508.1"/>
    <property type="molecule type" value="Genomic_DNA"/>
</dbReference>
<dbReference type="Pfam" id="PF13639">
    <property type="entry name" value="zf-RING_2"/>
    <property type="match status" value="1"/>
</dbReference>
<evidence type="ECO:0000313" key="12">
    <source>
        <dbReference type="EMBL" id="KAJ8028508.1"/>
    </source>
</evidence>
<dbReference type="SMART" id="SM00184">
    <property type="entry name" value="RING"/>
    <property type="match status" value="1"/>
</dbReference>
<evidence type="ECO:0000256" key="9">
    <source>
        <dbReference type="SAM" id="MobiDB-lite"/>
    </source>
</evidence>
<keyword evidence="2 10" id="KW-0812">Transmembrane</keyword>
<accession>A0A9Q1BKX6</accession>
<proteinExistence type="predicted"/>
<dbReference type="PANTHER" id="PTHR46539:SF23">
    <property type="entry name" value="RING-TYPE DOMAIN-CONTAINING PROTEIN"/>
    <property type="match status" value="1"/>
</dbReference>
<dbReference type="InterPro" id="IPR001841">
    <property type="entry name" value="Znf_RING"/>
</dbReference>
<dbReference type="FunFam" id="3.30.40.10:FF:000009">
    <property type="entry name" value="E3 ubiquitin-protein ligase RNF130"/>
    <property type="match status" value="1"/>
</dbReference>
<evidence type="ECO:0000256" key="5">
    <source>
        <dbReference type="ARBA" id="ARBA00022833"/>
    </source>
</evidence>
<keyword evidence="5" id="KW-0862">Zinc</keyword>
<dbReference type="InterPro" id="IPR046450">
    <property type="entry name" value="PA_dom_sf"/>
</dbReference>
<dbReference type="PANTHER" id="PTHR46539">
    <property type="entry name" value="E3 UBIQUITIN-PROTEIN LIGASE ATL42"/>
    <property type="match status" value="1"/>
</dbReference>
<dbReference type="InterPro" id="IPR013083">
    <property type="entry name" value="Znf_RING/FYVE/PHD"/>
</dbReference>
<dbReference type="InterPro" id="IPR003137">
    <property type="entry name" value="PA_domain"/>
</dbReference>
<feature type="transmembrane region" description="Helical" evidence="10">
    <location>
        <begin position="206"/>
        <end position="229"/>
    </location>
</feature>
<evidence type="ECO:0000313" key="13">
    <source>
        <dbReference type="Proteomes" id="UP001152320"/>
    </source>
</evidence>
<evidence type="ECO:0000256" key="10">
    <source>
        <dbReference type="SAM" id="Phobius"/>
    </source>
</evidence>
<keyword evidence="13" id="KW-1185">Reference proteome</keyword>
<organism evidence="12 13">
    <name type="scientific">Holothuria leucospilota</name>
    <name type="common">Black long sea cucumber</name>
    <name type="synonym">Mertensiothuria leucospilota</name>
    <dbReference type="NCBI Taxonomy" id="206669"/>
    <lineage>
        <taxon>Eukaryota</taxon>
        <taxon>Metazoa</taxon>
        <taxon>Echinodermata</taxon>
        <taxon>Eleutherozoa</taxon>
        <taxon>Echinozoa</taxon>
        <taxon>Holothuroidea</taxon>
        <taxon>Aspidochirotacea</taxon>
        <taxon>Aspidochirotida</taxon>
        <taxon>Holothuriidae</taxon>
        <taxon>Holothuria</taxon>
    </lineage>
</organism>
<dbReference type="Gene3D" id="3.50.30.30">
    <property type="match status" value="1"/>
</dbReference>
<feature type="compositionally biased region" description="Polar residues" evidence="9">
    <location>
        <begin position="421"/>
        <end position="449"/>
    </location>
</feature>
<dbReference type="OrthoDB" id="5357315at2759"/>
<dbReference type="Gene3D" id="3.30.40.10">
    <property type="entry name" value="Zinc/RING finger domain, C3HC4 (zinc finger)"/>
    <property type="match status" value="1"/>
</dbReference>
<feature type="region of interest" description="Disordered" evidence="9">
    <location>
        <begin position="391"/>
        <end position="449"/>
    </location>
</feature>
<dbReference type="Pfam" id="PF02225">
    <property type="entry name" value="PA"/>
    <property type="match status" value="1"/>
</dbReference>
<keyword evidence="3" id="KW-0479">Metal-binding</keyword>
<keyword evidence="6 10" id="KW-1133">Transmembrane helix</keyword>
<evidence type="ECO:0000259" key="11">
    <source>
        <dbReference type="PROSITE" id="PS50089"/>
    </source>
</evidence>
<evidence type="ECO:0000256" key="3">
    <source>
        <dbReference type="ARBA" id="ARBA00022723"/>
    </source>
</evidence>
<dbReference type="SUPFAM" id="SSF57850">
    <property type="entry name" value="RING/U-box"/>
    <property type="match status" value="1"/>
</dbReference>
<evidence type="ECO:0000256" key="2">
    <source>
        <dbReference type="ARBA" id="ARBA00022692"/>
    </source>
</evidence>
<dbReference type="SUPFAM" id="SSF52025">
    <property type="entry name" value="PA domain"/>
    <property type="match status" value="1"/>
</dbReference>
<dbReference type="AlphaFoldDB" id="A0A9Q1BKX6"/>
<comment type="caution">
    <text evidence="12">The sequence shown here is derived from an EMBL/GenBank/DDBJ whole genome shotgun (WGS) entry which is preliminary data.</text>
</comment>
<keyword evidence="4 8" id="KW-0863">Zinc-finger</keyword>
<name>A0A9Q1BKX6_HOLLE</name>
<keyword evidence="7 10" id="KW-0472">Membrane</keyword>
<dbReference type="Proteomes" id="UP001152320">
    <property type="component" value="Chromosome 15"/>
</dbReference>
<evidence type="ECO:0000256" key="7">
    <source>
        <dbReference type="ARBA" id="ARBA00023136"/>
    </source>
</evidence>
<dbReference type="GO" id="GO:0008270">
    <property type="term" value="F:zinc ion binding"/>
    <property type="evidence" value="ECO:0007669"/>
    <property type="project" value="UniProtKB-KW"/>
</dbReference>
<evidence type="ECO:0000256" key="6">
    <source>
        <dbReference type="ARBA" id="ARBA00022989"/>
    </source>
</evidence>
<feature type="domain" description="RING-type" evidence="11">
    <location>
        <begin position="273"/>
        <end position="314"/>
    </location>
</feature>
<sequence>MLRMAYAAQYFQTIPGWITICKLLRCLIFLCGLNSTCLAQNYDLISGATTYYHPRVVFEFRDPRTRNFHNITLQEKQARSNANYAGNAKGILRSHPNQGCSEYPKYASKENWVAFLKRTGGRCKESEKVKRAQAANASAVILYTNDKDDLDDVEIGKDVRRITVVLIKGTDAARILRLLENGTRINVEIEEGNKIVETIKVQRSSVLFVSVSFIVLMIISLAWLVFYYIQRFRYAQARDRTQRRLSKAAKKALMKLPVKSVKEDDTETKGNICSVCLELYKLGEAIRVLPCSHFYHKNCVDQWLIDHRTCPMCKSNILKALGYQTLPPQLSEEALYALELSQLMFGSGLDDEPPMDIDFRSNEVETVRIPLSNQITLPRGNIVQIVMVPTPDSSESHENDFQDADASSRRSGGGDSSRPATTTTVEMHGEQQQGMEPSEQNPLIPQTSV</sequence>
<gene>
    <name evidence="12" type="ORF">HOLleu_30765</name>
</gene>